<dbReference type="Proteomes" id="UP000541444">
    <property type="component" value="Unassembled WGS sequence"/>
</dbReference>
<feature type="compositionally biased region" description="Basic and acidic residues" evidence="1">
    <location>
        <begin position="54"/>
        <end position="68"/>
    </location>
</feature>
<comment type="caution">
    <text evidence="2">The sequence shown here is derived from an EMBL/GenBank/DDBJ whole genome shotgun (WGS) entry which is preliminary data.</text>
</comment>
<dbReference type="OrthoDB" id="1937287at2759"/>
<evidence type="ECO:0000313" key="2">
    <source>
        <dbReference type="EMBL" id="KAF6140330.1"/>
    </source>
</evidence>
<name>A0A7J7LCS2_9MAGN</name>
<evidence type="ECO:0000313" key="3">
    <source>
        <dbReference type="Proteomes" id="UP000541444"/>
    </source>
</evidence>
<reference evidence="2 3" key="1">
    <citation type="journal article" date="2020" name="IScience">
        <title>Genome Sequencing of the Endangered Kingdonia uniflora (Circaeasteraceae, Ranunculales) Reveals Potential Mechanisms of Evolutionary Specialization.</title>
        <authorList>
            <person name="Sun Y."/>
            <person name="Deng T."/>
            <person name="Zhang A."/>
            <person name="Moore M.J."/>
            <person name="Landis J.B."/>
            <person name="Lin N."/>
            <person name="Zhang H."/>
            <person name="Zhang X."/>
            <person name="Huang J."/>
            <person name="Zhang X."/>
            <person name="Sun H."/>
            <person name="Wang H."/>
        </authorList>
    </citation>
    <scope>NUCLEOTIDE SEQUENCE [LARGE SCALE GENOMIC DNA]</scope>
    <source>
        <strain evidence="2">TB1705</strain>
        <tissue evidence="2">Leaf</tissue>
    </source>
</reference>
<gene>
    <name evidence="2" type="ORF">GIB67_011349</name>
</gene>
<dbReference type="AlphaFoldDB" id="A0A7J7LCS2"/>
<feature type="compositionally biased region" description="Polar residues" evidence="1">
    <location>
        <begin position="7"/>
        <end position="16"/>
    </location>
</feature>
<keyword evidence="3" id="KW-1185">Reference proteome</keyword>
<dbReference type="EMBL" id="JACGCM010002391">
    <property type="protein sequence ID" value="KAF6140330.1"/>
    <property type="molecule type" value="Genomic_DNA"/>
</dbReference>
<feature type="region of interest" description="Disordered" evidence="1">
    <location>
        <begin position="1"/>
        <end position="39"/>
    </location>
</feature>
<proteinExistence type="predicted"/>
<sequence length="371" mass="41934">MRRIETSIAQLASGLSTRDKGTFPSQTQPNLKDQTESLHRDQANVVITLRSGKTIDNKVRMPEEKSRESPNPSTEKVVEGGKPIYKETPFIEEETGQVSLSGKIIEDDLPRIPRAPFPQWFVVNRKNIPDEEVKEMIKNLKITIPFHDALRQIFSYVKHLKDLCTFKKRDNLDVDDLINEVNALLDSIPTVDNNDNVEMLKVKDPIPEAEEVPVRLKTINLALSGRQPMLYQVIDRRESNCFHIVYPAAAHNPKKARLGINDIENDIDRGCPYGNSIATLEGDSESTVARLGKKFGFFVLRLAGSFCRWAFGGEDRLSRLLFLRHDPLQVNVTVDFGDDEFPYLHSSDLMLELDIEVAGLPPDGWKAGDLD</sequence>
<organism evidence="2 3">
    <name type="scientific">Kingdonia uniflora</name>
    <dbReference type="NCBI Taxonomy" id="39325"/>
    <lineage>
        <taxon>Eukaryota</taxon>
        <taxon>Viridiplantae</taxon>
        <taxon>Streptophyta</taxon>
        <taxon>Embryophyta</taxon>
        <taxon>Tracheophyta</taxon>
        <taxon>Spermatophyta</taxon>
        <taxon>Magnoliopsida</taxon>
        <taxon>Ranunculales</taxon>
        <taxon>Circaeasteraceae</taxon>
        <taxon>Kingdonia</taxon>
    </lineage>
</organism>
<accession>A0A7J7LCS2</accession>
<feature type="region of interest" description="Disordered" evidence="1">
    <location>
        <begin position="54"/>
        <end position="79"/>
    </location>
</feature>
<protein>
    <submittedName>
        <fullName evidence="2">Uncharacterized protein</fullName>
    </submittedName>
</protein>
<feature type="compositionally biased region" description="Polar residues" evidence="1">
    <location>
        <begin position="23"/>
        <end position="32"/>
    </location>
</feature>
<evidence type="ECO:0000256" key="1">
    <source>
        <dbReference type="SAM" id="MobiDB-lite"/>
    </source>
</evidence>